<reference evidence="2 3" key="1">
    <citation type="journal article" date="2018" name="Nat. Biotechnol.">
        <title>A standardized bacterial taxonomy based on genome phylogeny substantially revises the tree of life.</title>
        <authorList>
            <person name="Parks D.H."/>
            <person name="Chuvochina M."/>
            <person name="Waite D.W."/>
            <person name="Rinke C."/>
            <person name="Skarshewski A."/>
            <person name="Chaumeil P.A."/>
            <person name="Hugenholtz P."/>
        </authorList>
    </citation>
    <scope>NUCLEOTIDE SEQUENCE [LARGE SCALE GENOMIC DNA]</scope>
    <source>
        <strain evidence="2">UBA8781</strain>
    </source>
</reference>
<feature type="transmembrane region" description="Helical" evidence="1">
    <location>
        <begin position="144"/>
        <end position="161"/>
    </location>
</feature>
<keyword evidence="1" id="KW-0812">Transmembrane</keyword>
<feature type="transmembrane region" description="Helical" evidence="1">
    <location>
        <begin position="12"/>
        <end position="30"/>
    </location>
</feature>
<evidence type="ECO:0000313" key="2">
    <source>
        <dbReference type="EMBL" id="HCE16247.1"/>
    </source>
</evidence>
<dbReference type="EMBL" id="DPBP01000001">
    <property type="protein sequence ID" value="HCE16247.1"/>
    <property type="molecule type" value="Genomic_DNA"/>
</dbReference>
<keyword evidence="1" id="KW-1133">Transmembrane helix</keyword>
<organism evidence="2 3">
    <name type="scientific">Anaerolinea thermolimosa</name>
    <dbReference type="NCBI Taxonomy" id="229919"/>
    <lineage>
        <taxon>Bacteria</taxon>
        <taxon>Bacillati</taxon>
        <taxon>Chloroflexota</taxon>
        <taxon>Anaerolineae</taxon>
        <taxon>Anaerolineales</taxon>
        <taxon>Anaerolineaceae</taxon>
        <taxon>Anaerolinea</taxon>
    </lineage>
</organism>
<accession>A0A3D1JDC0</accession>
<feature type="transmembrane region" description="Helical" evidence="1">
    <location>
        <begin position="181"/>
        <end position="201"/>
    </location>
</feature>
<dbReference type="Proteomes" id="UP000264141">
    <property type="component" value="Unassembled WGS sequence"/>
</dbReference>
<dbReference type="AlphaFoldDB" id="A0A3D1JDC0"/>
<dbReference type="OrthoDB" id="161952at2"/>
<gene>
    <name evidence="2" type="ORF">DEQ80_00160</name>
</gene>
<dbReference type="STRING" id="229919.GCA_001050195_02267"/>
<feature type="transmembrane region" description="Helical" evidence="1">
    <location>
        <begin position="117"/>
        <end position="137"/>
    </location>
</feature>
<evidence type="ECO:0000313" key="3">
    <source>
        <dbReference type="Proteomes" id="UP000264141"/>
    </source>
</evidence>
<sequence>MRVRVNFLRRYRLWLFLSTLGLIMAITAMAPLEKTLGARVRLVYLHGAWVWTGKVAFGLAGLAGLGTWLFAKRRLFWAGWSLALGRTGLIFWLTYLPLSLVVQQLNWGGIYWDEPRWRIPLAFGVAGVLLQAALTLFNRPQWTAMANLVFGVALWVGLGRLQNVLHPDSPIFGSGSQRIEAFFLALLFLTMLLMIQVALWLNSRARHV</sequence>
<protein>
    <submittedName>
        <fullName evidence="2">Uncharacterized protein</fullName>
    </submittedName>
</protein>
<keyword evidence="1" id="KW-0472">Membrane</keyword>
<comment type="caution">
    <text evidence="2">The sequence shown here is derived from an EMBL/GenBank/DDBJ whole genome shotgun (WGS) entry which is preliminary data.</text>
</comment>
<evidence type="ECO:0000256" key="1">
    <source>
        <dbReference type="SAM" id="Phobius"/>
    </source>
</evidence>
<feature type="transmembrane region" description="Helical" evidence="1">
    <location>
        <begin position="50"/>
        <end position="71"/>
    </location>
</feature>
<name>A0A3D1JDC0_9CHLR</name>
<feature type="transmembrane region" description="Helical" evidence="1">
    <location>
        <begin position="83"/>
        <end position="105"/>
    </location>
</feature>
<proteinExistence type="predicted"/>